<dbReference type="GO" id="GO:0004556">
    <property type="term" value="F:alpha-amylase activity"/>
    <property type="evidence" value="ECO:0007669"/>
    <property type="project" value="UniProtKB-EC"/>
</dbReference>
<keyword evidence="5" id="KW-0119">Carbohydrate metabolism</keyword>
<dbReference type="GO" id="GO:0005509">
    <property type="term" value="F:calcium ion binding"/>
    <property type="evidence" value="ECO:0007669"/>
    <property type="project" value="InterPro"/>
</dbReference>
<feature type="binding site" evidence="8">
    <location>
        <position position="104"/>
    </location>
    <ligand>
        <name>Ca(2+)</name>
        <dbReference type="ChEBI" id="CHEBI:29108"/>
        <label>1</label>
    </ligand>
</feature>
<feature type="active site" description="Nucleophile" evidence="7">
    <location>
        <position position="235"/>
    </location>
</feature>
<evidence type="ECO:0000313" key="13">
    <source>
        <dbReference type="Proteomes" id="UP001167864"/>
    </source>
</evidence>
<evidence type="ECO:0000313" key="12">
    <source>
        <dbReference type="Proteomes" id="UP000040578"/>
    </source>
</evidence>
<dbReference type="NCBIfam" id="NF006969">
    <property type="entry name" value="PRK09441.1-2"/>
    <property type="match status" value="1"/>
</dbReference>
<evidence type="ECO:0000256" key="5">
    <source>
        <dbReference type="ARBA" id="ARBA00023277"/>
    </source>
</evidence>
<dbReference type="Gene3D" id="2.40.30.140">
    <property type="match status" value="1"/>
</dbReference>
<proteinExistence type="inferred from homology"/>
<evidence type="ECO:0000256" key="6">
    <source>
        <dbReference type="ARBA" id="ARBA00023295"/>
    </source>
</evidence>
<feature type="domain" description="Glycosyl hydrolase family 13 catalytic" evidence="9">
    <location>
        <begin position="4"/>
        <end position="402"/>
    </location>
</feature>
<evidence type="ECO:0000256" key="7">
    <source>
        <dbReference type="PIRSR" id="PIRSR001021-1"/>
    </source>
</evidence>
<dbReference type="PANTHER" id="PTHR43447">
    <property type="entry name" value="ALPHA-AMYLASE"/>
    <property type="match status" value="1"/>
</dbReference>
<keyword evidence="3 8" id="KW-0479">Metal-binding</keyword>
<name>A0AAW7K6M2_9GAMM</name>
<dbReference type="PIRSF" id="PIRSF001021">
    <property type="entry name" value="Alph-amls_thrmst"/>
    <property type="match status" value="1"/>
</dbReference>
<gene>
    <name evidence="11" type="primary">amyA</name>
    <name evidence="10" type="ORF">ERS137967_01382</name>
    <name evidence="11" type="ORF">QVN42_13180</name>
</gene>
<protein>
    <submittedName>
        <fullName evidence="11">Alpha-amylase</fullName>
        <ecNumber evidence="11">3.2.1.1</ecNumber>
        <ecNumber evidence="10">3.2.1.98</ecNumber>
    </submittedName>
</protein>
<keyword evidence="12" id="KW-1185">Reference proteome</keyword>
<dbReference type="EC" id="3.2.1.98" evidence="10"/>
<dbReference type="SMART" id="SM00642">
    <property type="entry name" value="Aamy"/>
    <property type="match status" value="1"/>
</dbReference>
<evidence type="ECO:0000313" key="10">
    <source>
        <dbReference type="EMBL" id="CNE36904.1"/>
    </source>
</evidence>
<dbReference type="InterPro" id="IPR017853">
    <property type="entry name" value="GH"/>
</dbReference>
<reference evidence="11" key="2">
    <citation type="submission" date="2023-06" db="EMBL/GenBank/DDBJ databases">
        <authorList>
            <person name="Polev D.E."/>
            <person name="Saitova A.T."/>
            <person name="Bogumilchik E.A."/>
            <person name="Kokorina G.I."/>
            <person name="Voskresenskaia E.A."/>
        </authorList>
    </citation>
    <scope>NUCLEOTIDE SEQUENCE</scope>
    <source>
        <strain evidence="11">2145 StPb PI</strain>
    </source>
</reference>
<dbReference type="EC" id="3.2.1.1" evidence="11"/>
<dbReference type="SUPFAM" id="SSF51011">
    <property type="entry name" value="Glycosyl hydrolase domain"/>
    <property type="match status" value="1"/>
</dbReference>
<feature type="binding site" evidence="8">
    <location>
        <position position="198"/>
    </location>
    <ligand>
        <name>Ca(2+)</name>
        <dbReference type="ChEBI" id="CHEBI:29108"/>
        <label>1</label>
    </ligand>
</feature>
<dbReference type="InterPro" id="IPR006047">
    <property type="entry name" value="GH13_cat_dom"/>
</dbReference>
<dbReference type="AlphaFoldDB" id="A0AAW7K6M2"/>
<dbReference type="NCBIfam" id="NF006968">
    <property type="entry name" value="PRK09441.1-1"/>
    <property type="match status" value="1"/>
</dbReference>
<keyword evidence="4 11" id="KW-0378">Hydrolase</keyword>
<dbReference type="Pfam" id="PF00128">
    <property type="entry name" value="Alpha-amylase"/>
    <property type="match status" value="1"/>
</dbReference>
<keyword evidence="8" id="KW-0106">Calcium</keyword>
<accession>A0AAW7K6M2</accession>
<sequence>MKNPTLIQFFHWYSPGGGQLWQEVRDKASQLRDIGITVVWLPPAYKGASGGYSVGYDTYDLFDLGEFEQKGNRATKYGDREALQAAVDRLQECEIQVLYDVVFNHKMGADEKEPVRVSNVEENNRNHIADEVIDAQAYTRFTFPARAGQYSQFIWDQTCFSGIDSIEDPSANGIFKIINDYGNDGWSDQVDDELGNFDYLMGANIEFRNPAVKEELKYWGRWLLDSLPCDGFRLDAVKHIPAWFYKEWIDHVREHAQNDLLVIAEYWSPDIGKLQKYLEQVEGKLMLFDVALQHKFHQASKSGDGFDLAQIFSNTLVDTNPMNAVTLVANHDTQPLQSLESPVEPWFKPLAYALILLREQGVPCVFYPDLYGANYQDEGDDGEEYQIEMPIIAELERLIQARQKFAHGAQSEYFDDNNCIAFVRSGNEHQPGCVVIMTNGADAEKNIFLGEDFKHHRFGDFLGNRQDIVVIDEQGHGVFGVNGGSVSLWVLEEFL</sequence>
<reference evidence="10 12" key="1">
    <citation type="submission" date="2015-03" db="EMBL/GenBank/DDBJ databases">
        <authorList>
            <consortium name="Pathogen Informatics"/>
            <person name="Murphy D."/>
        </authorList>
    </citation>
    <scope>NUCLEOTIDE SEQUENCE [LARGE SCALE GENOMIC DNA]</scope>
    <source>
        <strain evidence="12">type strain: CIP110231</strain>
        <strain evidence="10">Type strain: CIP110231</strain>
    </source>
</reference>
<dbReference type="GO" id="GO:0033927">
    <property type="term" value="F:glucan 1,4-alpha-maltohexaosidase activity"/>
    <property type="evidence" value="ECO:0007669"/>
    <property type="project" value="UniProtKB-EC"/>
</dbReference>
<dbReference type="Gene3D" id="3.20.20.80">
    <property type="entry name" value="Glycosidases"/>
    <property type="match status" value="1"/>
</dbReference>
<evidence type="ECO:0000259" key="9">
    <source>
        <dbReference type="SMART" id="SM00642"/>
    </source>
</evidence>
<evidence type="ECO:0000256" key="2">
    <source>
        <dbReference type="ARBA" id="ARBA00008061"/>
    </source>
</evidence>
<dbReference type="RefSeq" id="WP_049597555.1">
    <property type="nucleotide sequence ID" value="NZ_CPYD01000004.1"/>
</dbReference>
<dbReference type="InterPro" id="IPR013776">
    <property type="entry name" value="A-amylase_thermo"/>
</dbReference>
<dbReference type="InterPro" id="IPR013780">
    <property type="entry name" value="Glyco_hydro_b"/>
</dbReference>
<dbReference type="GO" id="GO:0005975">
    <property type="term" value="P:carbohydrate metabolic process"/>
    <property type="evidence" value="ECO:0007669"/>
    <property type="project" value="InterPro"/>
</dbReference>
<dbReference type="SUPFAM" id="SSF51445">
    <property type="entry name" value="(Trans)glycosidases"/>
    <property type="match status" value="1"/>
</dbReference>
<dbReference type="Gene3D" id="2.60.40.1180">
    <property type="entry name" value="Golgi alpha-mannosidase II"/>
    <property type="match status" value="1"/>
</dbReference>
<dbReference type="EMBL" id="CPYD01000004">
    <property type="protein sequence ID" value="CNE36904.1"/>
    <property type="molecule type" value="Genomic_DNA"/>
</dbReference>
<comment type="cofactor">
    <cofactor evidence="1">
        <name>Ca(2+)</name>
        <dbReference type="ChEBI" id="CHEBI:29108"/>
    </cofactor>
</comment>
<organism evidence="11 13">
    <name type="scientific">Yersinia nurmii</name>
    <dbReference type="NCBI Taxonomy" id="685706"/>
    <lineage>
        <taxon>Bacteria</taxon>
        <taxon>Pseudomonadati</taxon>
        <taxon>Pseudomonadota</taxon>
        <taxon>Gammaproteobacteria</taxon>
        <taxon>Enterobacterales</taxon>
        <taxon>Yersiniaceae</taxon>
        <taxon>Yersinia</taxon>
    </lineage>
</organism>
<comment type="similarity">
    <text evidence="2">Belongs to the glycosyl hydrolase 13 family.</text>
</comment>
<feature type="active site" description="Proton donor" evidence="7">
    <location>
        <position position="265"/>
    </location>
</feature>
<evidence type="ECO:0000256" key="1">
    <source>
        <dbReference type="ARBA" id="ARBA00001913"/>
    </source>
</evidence>
<comment type="caution">
    <text evidence="11">The sequence shown here is derived from an EMBL/GenBank/DDBJ whole genome shotgun (WGS) entry which is preliminary data.</text>
</comment>
<evidence type="ECO:0000256" key="8">
    <source>
        <dbReference type="PIRSR" id="PIRSR001021-2"/>
    </source>
</evidence>
<dbReference type="EMBL" id="JAUEHU010000012">
    <property type="protein sequence ID" value="MDN0088317.1"/>
    <property type="molecule type" value="Genomic_DNA"/>
</dbReference>
<evidence type="ECO:0000313" key="11">
    <source>
        <dbReference type="EMBL" id="MDN0088317.1"/>
    </source>
</evidence>
<dbReference type="CDD" id="cd11318">
    <property type="entry name" value="AmyAc_bac_fung_AmyA"/>
    <property type="match status" value="1"/>
</dbReference>
<evidence type="ECO:0000256" key="3">
    <source>
        <dbReference type="ARBA" id="ARBA00022723"/>
    </source>
</evidence>
<dbReference type="Proteomes" id="UP001167864">
    <property type="component" value="Unassembled WGS sequence"/>
</dbReference>
<dbReference type="Proteomes" id="UP000040578">
    <property type="component" value="Unassembled WGS sequence"/>
</dbReference>
<feature type="binding site" evidence="8">
    <location>
        <position position="239"/>
    </location>
    <ligand>
        <name>Ca(2+)</name>
        <dbReference type="ChEBI" id="CHEBI:29108"/>
        <label>1</label>
    </ligand>
</feature>
<evidence type="ECO:0000256" key="4">
    <source>
        <dbReference type="ARBA" id="ARBA00022801"/>
    </source>
</evidence>
<keyword evidence="6 11" id="KW-0326">Glycosidase</keyword>